<dbReference type="OMA" id="PYSGRYV"/>
<protein>
    <recommendedName>
        <fullName evidence="5">Multicopper oxidase CueO</fullName>
        <ecNumber evidence="4">1.16.3.4</ecNumber>
    </recommendedName>
    <alternativeName>
        <fullName evidence="6">Copper efflux oxidase</fullName>
    </alternativeName>
    <alternativeName>
        <fullName evidence="7">Cuprous oxidase</fullName>
    </alternativeName>
</protein>
<dbReference type="EMBL" id="LZYE01000257">
    <property type="protein sequence ID" value="OFC32746.1"/>
    <property type="molecule type" value="Genomic_DNA"/>
</dbReference>
<evidence type="ECO:0000259" key="9">
    <source>
        <dbReference type="Pfam" id="PF07731"/>
    </source>
</evidence>
<evidence type="ECO:0000256" key="2">
    <source>
        <dbReference type="ARBA" id="ARBA00022723"/>
    </source>
</evidence>
<evidence type="ECO:0000259" key="10">
    <source>
        <dbReference type="Pfam" id="PF07732"/>
    </source>
</evidence>
<keyword evidence="3" id="KW-0560">Oxidoreductase</keyword>
<dbReference type="InterPro" id="IPR002355">
    <property type="entry name" value="Cu_oxidase_Cu_BS"/>
</dbReference>
<dbReference type="InterPro" id="IPR006311">
    <property type="entry name" value="TAT_signal"/>
</dbReference>
<evidence type="ECO:0000313" key="12">
    <source>
        <dbReference type="EMBL" id="OFC54629.1"/>
    </source>
</evidence>
<evidence type="ECO:0000256" key="7">
    <source>
        <dbReference type="ARBA" id="ARBA00043090"/>
    </source>
</evidence>
<dbReference type="Pfam" id="PF07731">
    <property type="entry name" value="Cu-oxidase_2"/>
    <property type="match status" value="1"/>
</dbReference>
<dbReference type="EC" id="1.16.3.4" evidence="4"/>
<proteinExistence type="predicted"/>
<comment type="catalytic activity">
    <reaction evidence="8">
        <text>4 Cu(+) + O2 + 4 H(+) = 4 Cu(2+) + 2 H2O</text>
        <dbReference type="Rhea" id="RHEA:30083"/>
        <dbReference type="ChEBI" id="CHEBI:15377"/>
        <dbReference type="ChEBI" id="CHEBI:15378"/>
        <dbReference type="ChEBI" id="CHEBI:15379"/>
        <dbReference type="ChEBI" id="CHEBI:29036"/>
        <dbReference type="ChEBI" id="CHEBI:49552"/>
        <dbReference type="EC" id="1.16.3.4"/>
    </reaction>
    <physiologicalReaction direction="left-to-right" evidence="8">
        <dbReference type="Rhea" id="RHEA:30084"/>
    </physiologicalReaction>
</comment>
<dbReference type="RefSeq" id="WP_014002849.1">
    <property type="nucleotide sequence ID" value="NZ_CP026328.2"/>
</dbReference>
<dbReference type="PANTHER" id="PTHR48267">
    <property type="entry name" value="CUPREDOXIN SUPERFAMILY PROTEIN"/>
    <property type="match status" value="1"/>
</dbReference>
<dbReference type="InterPro" id="IPR008972">
    <property type="entry name" value="Cupredoxin"/>
</dbReference>
<comment type="subunit">
    <text evidence="1">Monomer.</text>
</comment>
<dbReference type="Pfam" id="PF07732">
    <property type="entry name" value="Cu-oxidase_3"/>
    <property type="match status" value="1"/>
</dbReference>
<dbReference type="CDD" id="cd13867">
    <property type="entry name" value="CuRO_2_CueO_FtsP"/>
    <property type="match status" value="1"/>
</dbReference>
<dbReference type="InterPro" id="IPR045087">
    <property type="entry name" value="Cu-oxidase_fam"/>
</dbReference>
<evidence type="ECO:0000256" key="8">
    <source>
        <dbReference type="ARBA" id="ARBA00048092"/>
    </source>
</evidence>
<dbReference type="GO" id="GO:0016491">
    <property type="term" value="F:oxidoreductase activity"/>
    <property type="evidence" value="ECO:0007669"/>
    <property type="project" value="UniProtKB-KW"/>
</dbReference>
<dbReference type="SUPFAM" id="SSF49503">
    <property type="entry name" value="Cupredoxins"/>
    <property type="match status" value="3"/>
</dbReference>
<dbReference type="AlphaFoldDB" id="A0A1E7YLL3"/>
<dbReference type="PROSITE" id="PS00080">
    <property type="entry name" value="MULTICOPPER_OXIDASE2"/>
    <property type="match status" value="1"/>
</dbReference>
<dbReference type="InterPro" id="IPR011707">
    <property type="entry name" value="Cu-oxidase-like_N"/>
</dbReference>
<dbReference type="InterPro" id="IPR011706">
    <property type="entry name" value="Cu-oxidase_C"/>
</dbReference>
<dbReference type="GO" id="GO:0005507">
    <property type="term" value="F:copper ion binding"/>
    <property type="evidence" value="ECO:0007669"/>
    <property type="project" value="InterPro"/>
</dbReference>
<evidence type="ECO:0000313" key="14">
    <source>
        <dbReference type="Proteomes" id="UP000175707"/>
    </source>
</evidence>
<accession>A0A1E7YLL3</accession>
<dbReference type="Proteomes" id="UP000175616">
    <property type="component" value="Unassembled WGS sequence"/>
</dbReference>
<evidence type="ECO:0000256" key="4">
    <source>
        <dbReference type="ARBA" id="ARBA00038978"/>
    </source>
</evidence>
<evidence type="ECO:0000256" key="6">
    <source>
        <dbReference type="ARBA" id="ARBA00042896"/>
    </source>
</evidence>
<evidence type="ECO:0000256" key="1">
    <source>
        <dbReference type="ARBA" id="ARBA00011245"/>
    </source>
</evidence>
<name>A0A1E7YLL3_9PROT</name>
<organism evidence="11 13">
    <name type="scientific">Acidithiobacillus caldus</name>
    <dbReference type="NCBI Taxonomy" id="33059"/>
    <lineage>
        <taxon>Bacteria</taxon>
        <taxon>Pseudomonadati</taxon>
        <taxon>Pseudomonadota</taxon>
        <taxon>Acidithiobacillia</taxon>
        <taxon>Acidithiobacillales</taxon>
        <taxon>Acidithiobacillaceae</taxon>
        <taxon>Acidithiobacillus</taxon>
    </lineage>
</organism>
<dbReference type="Gene3D" id="2.60.40.420">
    <property type="entry name" value="Cupredoxins - blue copper proteins"/>
    <property type="match status" value="3"/>
</dbReference>
<evidence type="ECO:0000256" key="3">
    <source>
        <dbReference type="ARBA" id="ARBA00023002"/>
    </source>
</evidence>
<sequence>MPHQRVSSQSRSTSRRLFLRELAAAALLAGTSNWVRAAHMAGMSMAAGSESMGMGAMGSMLATTPILRHTPSFAGPLPIPPLYAGNRAADGVREYRLAIAAGQAQLSAGLAPTPTWGYRGAILGPSLRIPRGEPIRILVHNGLDQSTTTHWHGAHVPGDMDGGPQSLIAPGRTWHYHYTIDQPEATLWYHPHPNGRTGPHVYAGLAGLYLVQDGSAERLGLPRHYGIDDVPVIVQDRLLDAHDRLVYMPQVMDVMGMKGNRFLVNGRESPVLEAPAGWLRLRLLNGSNARLYNFALSGDRTFYQIATDAGFLEAPVALQRLLLAPAERAEILVDLRHLDGKRLWLRSDSAAVVPSLSTMPMDSDAYDRSVFDLLEIRVGPARAPGGRLPEHLATLANLPEIQRERHFSLQGMMGGMGGGGMAGMAALRKAAAKAPRNGPGGMSMGIGNLPLFTINHLAMDMRRIDFSTTLGSTELWEVVNRAHMAHTFHVHGVSFRIQSRDGREPPPWERGWKDVVLIRRGESVRLAMTFTQPASKAFPFMYHCHMLEHEDNGMMGQFTVVRS</sequence>
<evidence type="ECO:0000313" key="11">
    <source>
        <dbReference type="EMBL" id="OFC32746.1"/>
    </source>
</evidence>
<dbReference type="CDD" id="cd13890">
    <property type="entry name" value="CuRO_3_CueO_FtsP"/>
    <property type="match status" value="1"/>
</dbReference>
<dbReference type="PROSITE" id="PS51318">
    <property type="entry name" value="TAT"/>
    <property type="match status" value="1"/>
</dbReference>
<evidence type="ECO:0000256" key="5">
    <source>
        <dbReference type="ARBA" id="ARBA00041027"/>
    </source>
</evidence>
<dbReference type="Proteomes" id="UP000175707">
    <property type="component" value="Unassembled WGS sequence"/>
</dbReference>
<comment type="caution">
    <text evidence="11">The sequence shown here is derived from an EMBL/GenBank/DDBJ whole genome shotgun (WGS) entry which is preliminary data.</text>
</comment>
<dbReference type="PATRIC" id="fig|33059.14.peg.1721"/>
<reference evidence="13 14" key="1">
    <citation type="submission" date="2016-06" db="EMBL/GenBank/DDBJ databases">
        <title>Gene turnover analysis identifies the evolutionary adaptation of the extremophile Acidithiobacillus caldus.</title>
        <authorList>
            <person name="Zhang X."/>
        </authorList>
    </citation>
    <scope>NUCLEOTIDE SEQUENCE [LARGE SCALE GENOMIC DNA]</scope>
    <source>
        <strain evidence="11 13">DX</strain>
        <strain evidence="12 14">S1</strain>
    </source>
</reference>
<feature type="domain" description="Plastocyanin-like" evidence="9">
    <location>
        <begin position="455"/>
        <end position="561"/>
    </location>
</feature>
<evidence type="ECO:0000313" key="13">
    <source>
        <dbReference type="Proteomes" id="UP000175616"/>
    </source>
</evidence>
<feature type="domain" description="Plastocyanin-like" evidence="10">
    <location>
        <begin position="112"/>
        <end position="214"/>
    </location>
</feature>
<dbReference type="EMBL" id="LZYH01000713">
    <property type="protein sequence ID" value="OFC54629.1"/>
    <property type="molecule type" value="Genomic_DNA"/>
</dbReference>
<keyword evidence="2" id="KW-0479">Metal-binding</keyword>
<dbReference type="PANTHER" id="PTHR48267:SF1">
    <property type="entry name" value="BILIRUBIN OXIDASE"/>
    <property type="match status" value="1"/>
</dbReference>
<gene>
    <name evidence="11" type="ORF">BAE27_10235</name>
    <name evidence="12" type="ORF">BAE30_11125</name>
</gene>
<dbReference type="GeneID" id="92931347"/>